<evidence type="ECO:0000256" key="17">
    <source>
        <dbReference type="SAM" id="Phobius"/>
    </source>
</evidence>
<dbReference type="CDD" id="cd11304">
    <property type="entry name" value="Cadherin_repeat"/>
    <property type="match status" value="4"/>
</dbReference>
<evidence type="ECO:0000313" key="20">
    <source>
        <dbReference type="Proteomes" id="UP000518266"/>
    </source>
</evidence>
<evidence type="ECO:0000256" key="8">
    <source>
        <dbReference type="ARBA" id="ARBA00022837"/>
    </source>
</evidence>
<keyword evidence="9 15" id="KW-0130">Cell adhesion</keyword>
<comment type="function">
    <text evidence="16">A component of desmosome cell-cell junctions which are required for positive regulation of cellular adhesion. Involved in the interaction of plaque proteins and intermediate filaments mediating cell-cell adhesion.</text>
</comment>
<sequence>MGVAAKTVNCRTSSAFTANCIGSKMANVLIFNLCLALVLSGMESCFIPDSLYIIVPRTIQTGRKITTVADCDTNSMIFTLSDPHFRIRQNGAIEALSPVSVSGTGRTFSVWARANNGTESEMVVHLLHSAIQEKKQSPSNYLKRVKRRWSPPAINILENDKGPYPKDIQVFVSDSEKRHQVYYTLSGPGVNQHPVGVFSMNRDTGMLTIHKSVDREEFPKFVLTSSVFNRITNKQTDDPLDIQVVVDDVNDNAPTFKDPPQFTVLEHSPAGSIVGKVNAVDRDQVGSLHVKIKYTLVDGLNRFAIHPVTGVITTTTNTLDREVQDKYLVIVKIKDMDGATTGLSNTGTATITLTDINDNPPTFTKPSYAVDVPENVKETLILRIPIEDKDLINTPNWISKFVIANGNEKGNFRIDTDPETNEGLLYVSKPLDYEHNNNVKLEIMARNEADLTGTTSRWVSIPVDVNVINEDEGPAFTAPTVRYTVKENTANGTLIGSYIAIDPETKSSNGIKYYKTTDPASWINVDRDNGELRVANTIDRESHYVHDGIYNITVKAVDASLKTGTGTVIIVVEDVNDHMPTLPTREMVVCEQVGQLGSVLVVAEDHDQSPFSSPFSFSLPKDNNGKWSLTKYNDTAATLKHVKDLPTGIYEVPLDITDLQGSGKTQVAQVRICECRNGACLDKDHSMSLGPMGILALLLPLLLLLLLGLLLGIFCMTKRENLELEDEGDSGGILLKSNTEAPGEEVDSSLITIPINGGEVTKGSYKGNFGTAGGAWTGNGGLQEEAIYTKNVQGDMQDFYTTRYEQYGQQQGLGSGQGSGMAFDSRYLTQDSTFLHNWQTNGRYLDQKLVYFGTEEDGRYADDVIHSYGFEGVGSAAGSVGCCSDFGDNDNLDFVNTLGPKFKTLSEVCRKT</sequence>
<keyword evidence="8 14" id="KW-0106">Calcium</keyword>
<evidence type="ECO:0000256" key="14">
    <source>
        <dbReference type="PROSITE-ProRule" id="PRU00043"/>
    </source>
</evidence>
<dbReference type="GO" id="GO:0055113">
    <property type="term" value="P:epiboly involved in gastrulation with mouth forming second"/>
    <property type="evidence" value="ECO:0007669"/>
    <property type="project" value="UniProtKB-ARBA"/>
</dbReference>
<keyword evidence="13" id="KW-0325">Glycoprotein</keyword>
<gene>
    <name evidence="19" type="ORF">F7725_011416</name>
</gene>
<evidence type="ECO:0000256" key="7">
    <source>
        <dbReference type="ARBA" id="ARBA00022737"/>
    </source>
</evidence>
<dbReference type="FunFam" id="2.60.40.60:FF:000019">
    <property type="entry name" value="Cadherin 2"/>
    <property type="match status" value="1"/>
</dbReference>
<keyword evidence="7" id="KW-0677">Repeat</keyword>
<evidence type="ECO:0000313" key="19">
    <source>
        <dbReference type="EMBL" id="KAF3858215.1"/>
    </source>
</evidence>
<keyword evidence="11 17" id="KW-1133">Transmembrane helix</keyword>
<accession>A0A7J5Z903</accession>
<dbReference type="InterPro" id="IPR014868">
    <property type="entry name" value="Cadherin_pro_dom"/>
</dbReference>
<dbReference type="FunFam" id="2.60.40.60:FF:000011">
    <property type="entry name" value="Cadherin 1"/>
    <property type="match status" value="1"/>
</dbReference>
<dbReference type="Gene3D" id="4.10.900.10">
    <property type="entry name" value="TCF3-CBD (Catenin binding domain)"/>
    <property type="match status" value="1"/>
</dbReference>
<dbReference type="PROSITE" id="PS00232">
    <property type="entry name" value="CADHERIN_1"/>
    <property type="match status" value="2"/>
</dbReference>
<dbReference type="PANTHER" id="PTHR24027">
    <property type="entry name" value="CADHERIN-23"/>
    <property type="match status" value="1"/>
</dbReference>
<evidence type="ECO:0000256" key="6">
    <source>
        <dbReference type="ARBA" id="ARBA00022729"/>
    </source>
</evidence>
<evidence type="ECO:0000256" key="3">
    <source>
        <dbReference type="ARBA" id="ARBA00022475"/>
    </source>
</evidence>
<name>A0A7J5Z903_DISMA</name>
<dbReference type="GO" id="GO:0030057">
    <property type="term" value="C:desmosome"/>
    <property type="evidence" value="ECO:0007669"/>
    <property type="project" value="UniProtKB-SubCell"/>
</dbReference>
<dbReference type="GO" id="GO:0044331">
    <property type="term" value="P:cell-cell adhesion mediated by cadherin"/>
    <property type="evidence" value="ECO:0007669"/>
    <property type="project" value="TreeGrafter"/>
</dbReference>
<dbReference type="AlphaFoldDB" id="A0A7J5Z903"/>
<dbReference type="FunFam" id="2.60.40.60:FF:000068">
    <property type="entry name" value="Desmoglein 1"/>
    <property type="match status" value="1"/>
</dbReference>
<keyword evidence="10" id="KW-0965">Cell junction</keyword>
<dbReference type="GO" id="GO:0060027">
    <property type="term" value="P:convergent extension involved in gastrulation"/>
    <property type="evidence" value="ECO:0007669"/>
    <property type="project" value="UniProtKB-ARBA"/>
</dbReference>
<dbReference type="FunFam" id="2.60.40.60:FF:000027">
    <property type="entry name" value="Cadherin 2"/>
    <property type="match status" value="1"/>
</dbReference>
<dbReference type="GO" id="GO:0045296">
    <property type="term" value="F:cadherin binding"/>
    <property type="evidence" value="ECO:0007669"/>
    <property type="project" value="TreeGrafter"/>
</dbReference>
<comment type="caution">
    <text evidence="19">The sequence shown here is derived from an EMBL/GenBank/DDBJ whole genome shotgun (WGS) entry which is preliminary data.</text>
</comment>
<organism evidence="19 20">
    <name type="scientific">Dissostichus mawsoni</name>
    <name type="common">Antarctic cod</name>
    <dbReference type="NCBI Taxonomy" id="36200"/>
    <lineage>
        <taxon>Eukaryota</taxon>
        <taxon>Metazoa</taxon>
        <taxon>Chordata</taxon>
        <taxon>Craniata</taxon>
        <taxon>Vertebrata</taxon>
        <taxon>Euteleostomi</taxon>
        <taxon>Actinopterygii</taxon>
        <taxon>Neopterygii</taxon>
        <taxon>Teleostei</taxon>
        <taxon>Neoteleostei</taxon>
        <taxon>Acanthomorphata</taxon>
        <taxon>Eupercaria</taxon>
        <taxon>Perciformes</taxon>
        <taxon>Notothenioidei</taxon>
        <taxon>Nototheniidae</taxon>
        <taxon>Dissostichus</taxon>
    </lineage>
</organism>
<dbReference type="OrthoDB" id="6079678at2759"/>
<evidence type="ECO:0000256" key="1">
    <source>
        <dbReference type="ARBA" id="ARBA00004251"/>
    </source>
</evidence>
<evidence type="ECO:0000256" key="9">
    <source>
        <dbReference type="ARBA" id="ARBA00022889"/>
    </source>
</evidence>
<feature type="domain" description="Cadherin" evidence="18">
    <location>
        <begin position="477"/>
        <end position="582"/>
    </location>
</feature>
<dbReference type="GO" id="GO:0016339">
    <property type="term" value="P:calcium-dependent cell-cell adhesion via plasma membrane cell adhesion molecules"/>
    <property type="evidence" value="ECO:0007669"/>
    <property type="project" value="TreeGrafter"/>
</dbReference>
<keyword evidence="4 15" id="KW-0812">Transmembrane</keyword>
<keyword evidence="20" id="KW-1185">Reference proteome</keyword>
<feature type="transmembrane region" description="Helical" evidence="17">
    <location>
        <begin position="692"/>
        <end position="714"/>
    </location>
</feature>
<evidence type="ECO:0000256" key="16">
    <source>
        <dbReference type="RuleBase" id="RU004358"/>
    </source>
</evidence>
<dbReference type="SMART" id="SM00112">
    <property type="entry name" value="CA"/>
    <property type="match status" value="4"/>
</dbReference>
<dbReference type="InterPro" id="IPR015919">
    <property type="entry name" value="Cadherin-like_sf"/>
</dbReference>
<dbReference type="GO" id="GO:0016342">
    <property type="term" value="C:catenin complex"/>
    <property type="evidence" value="ECO:0007669"/>
    <property type="project" value="TreeGrafter"/>
</dbReference>
<evidence type="ECO:0000256" key="2">
    <source>
        <dbReference type="ARBA" id="ARBA00004568"/>
    </source>
</evidence>
<evidence type="ECO:0000256" key="15">
    <source>
        <dbReference type="RuleBase" id="RU003318"/>
    </source>
</evidence>
<dbReference type="GO" id="GO:0005509">
    <property type="term" value="F:calcium ion binding"/>
    <property type="evidence" value="ECO:0007669"/>
    <property type="project" value="UniProtKB-UniRule"/>
</dbReference>
<dbReference type="PRINTS" id="PR01818">
    <property type="entry name" value="DESMOCADHERN"/>
</dbReference>
<dbReference type="GO" id="GO:0000902">
    <property type="term" value="P:cell morphogenesis"/>
    <property type="evidence" value="ECO:0007669"/>
    <property type="project" value="TreeGrafter"/>
</dbReference>
<dbReference type="PRINTS" id="PR00205">
    <property type="entry name" value="CADHERIN"/>
</dbReference>
<feature type="domain" description="Cadherin" evidence="18">
    <location>
        <begin position="364"/>
        <end position="476"/>
    </location>
</feature>
<dbReference type="GO" id="GO:0016477">
    <property type="term" value="P:cell migration"/>
    <property type="evidence" value="ECO:0007669"/>
    <property type="project" value="TreeGrafter"/>
</dbReference>
<dbReference type="GO" id="GO:0007156">
    <property type="term" value="P:homophilic cell adhesion via plasma membrane adhesion molecules"/>
    <property type="evidence" value="ECO:0007669"/>
    <property type="project" value="InterPro"/>
</dbReference>
<dbReference type="Gene3D" id="2.60.40.60">
    <property type="entry name" value="Cadherins"/>
    <property type="match status" value="6"/>
</dbReference>
<dbReference type="InterPro" id="IPR009122">
    <property type="entry name" value="Desmosomal_cadherin"/>
</dbReference>
<evidence type="ECO:0000256" key="12">
    <source>
        <dbReference type="ARBA" id="ARBA00023136"/>
    </source>
</evidence>
<dbReference type="FunFam" id="2.60.40.60:FF:000031">
    <property type="entry name" value="Cadherin 3"/>
    <property type="match status" value="1"/>
</dbReference>
<dbReference type="InterPro" id="IPR020894">
    <property type="entry name" value="Cadherin_CS"/>
</dbReference>
<evidence type="ECO:0000256" key="13">
    <source>
        <dbReference type="ARBA" id="ARBA00023180"/>
    </source>
</evidence>
<dbReference type="Proteomes" id="UP000518266">
    <property type="component" value="Unassembled WGS sequence"/>
</dbReference>
<evidence type="ECO:0000256" key="5">
    <source>
        <dbReference type="ARBA" id="ARBA00022723"/>
    </source>
</evidence>
<dbReference type="PANTHER" id="PTHR24027:SF78">
    <property type="entry name" value="CADHERIN-LIKE PROTEIN 26"/>
    <property type="match status" value="1"/>
</dbReference>
<keyword evidence="5" id="KW-0479">Metal-binding</keyword>
<evidence type="ECO:0000256" key="11">
    <source>
        <dbReference type="ARBA" id="ARBA00022989"/>
    </source>
</evidence>
<reference evidence="19 20" key="1">
    <citation type="submission" date="2020-03" db="EMBL/GenBank/DDBJ databases">
        <title>Dissostichus mawsoni Genome sequencing and assembly.</title>
        <authorList>
            <person name="Park H."/>
        </authorList>
    </citation>
    <scope>NUCLEOTIDE SEQUENCE [LARGE SCALE GENOMIC DNA]</scope>
    <source>
        <strain evidence="19">DM0001</strain>
        <tissue evidence="19">Muscle</tissue>
    </source>
</reference>
<protein>
    <recommendedName>
        <fullName evidence="18">Cadherin domain-containing protein</fullName>
    </recommendedName>
</protein>
<dbReference type="GO" id="GO:0008013">
    <property type="term" value="F:beta-catenin binding"/>
    <property type="evidence" value="ECO:0007669"/>
    <property type="project" value="TreeGrafter"/>
</dbReference>
<feature type="domain" description="Cadherin" evidence="18">
    <location>
        <begin position="256"/>
        <end position="363"/>
    </location>
</feature>
<dbReference type="SMART" id="SM01055">
    <property type="entry name" value="Cadherin_pro"/>
    <property type="match status" value="1"/>
</dbReference>
<dbReference type="EMBL" id="JAAKFY010000004">
    <property type="protein sequence ID" value="KAF3858215.1"/>
    <property type="molecule type" value="Genomic_DNA"/>
</dbReference>
<dbReference type="GO" id="GO:0005912">
    <property type="term" value="C:adherens junction"/>
    <property type="evidence" value="ECO:0007669"/>
    <property type="project" value="TreeGrafter"/>
</dbReference>
<evidence type="ECO:0000256" key="4">
    <source>
        <dbReference type="ARBA" id="ARBA00022692"/>
    </source>
</evidence>
<dbReference type="InterPro" id="IPR002126">
    <property type="entry name" value="Cadherin-like_dom"/>
</dbReference>
<feature type="domain" description="Cadherin" evidence="18">
    <location>
        <begin position="148"/>
        <end position="256"/>
    </location>
</feature>
<dbReference type="PROSITE" id="PS50268">
    <property type="entry name" value="CADHERIN_2"/>
    <property type="match status" value="4"/>
</dbReference>
<evidence type="ECO:0000259" key="18">
    <source>
        <dbReference type="PROSITE" id="PS50268"/>
    </source>
</evidence>
<dbReference type="GO" id="GO:0034332">
    <property type="term" value="P:adherens junction organization"/>
    <property type="evidence" value="ECO:0007669"/>
    <property type="project" value="TreeGrafter"/>
</dbReference>
<dbReference type="Pfam" id="PF01049">
    <property type="entry name" value="CADH_Y-type_LIR"/>
    <property type="match status" value="1"/>
</dbReference>
<evidence type="ECO:0000256" key="10">
    <source>
        <dbReference type="ARBA" id="ARBA00022949"/>
    </source>
</evidence>
<dbReference type="Pfam" id="PF00028">
    <property type="entry name" value="Cadherin"/>
    <property type="match status" value="4"/>
</dbReference>
<dbReference type="Pfam" id="PF08758">
    <property type="entry name" value="Cadherin_pro"/>
    <property type="match status" value="1"/>
</dbReference>
<dbReference type="SUPFAM" id="SSF49313">
    <property type="entry name" value="Cadherin-like"/>
    <property type="match status" value="6"/>
</dbReference>
<keyword evidence="12 17" id="KW-0472">Membrane</keyword>
<dbReference type="GO" id="GO:0007043">
    <property type="term" value="P:cell-cell junction assembly"/>
    <property type="evidence" value="ECO:0007669"/>
    <property type="project" value="TreeGrafter"/>
</dbReference>
<dbReference type="InterPro" id="IPR000233">
    <property type="entry name" value="Cadherin_Y-type_LIR"/>
</dbReference>
<dbReference type="InterPro" id="IPR039808">
    <property type="entry name" value="Cadherin"/>
</dbReference>
<dbReference type="InterPro" id="IPR027397">
    <property type="entry name" value="Catenin-bd_sf"/>
</dbReference>
<keyword evidence="6" id="KW-0732">Signal</keyword>
<proteinExistence type="predicted"/>
<comment type="subcellular location">
    <subcellularLocation>
        <location evidence="2">Cell junction</location>
        <location evidence="2">Desmosome</location>
    </subcellularLocation>
    <subcellularLocation>
        <location evidence="1 15">Cell membrane</location>
        <topology evidence="1 15">Single-pass type I membrane protein</topology>
    </subcellularLocation>
</comment>
<keyword evidence="3" id="KW-1003">Cell membrane</keyword>